<dbReference type="SMART" id="SM00382">
    <property type="entry name" value="AAA"/>
    <property type="match status" value="1"/>
</dbReference>
<evidence type="ECO:0000256" key="2">
    <source>
        <dbReference type="ARBA" id="ARBA00005417"/>
    </source>
</evidence>
<reference evidence="11 12" key="1">
    <citation type="submission" date="2024-06" db="EMBL/GenBank/DDBJ databases">
        <title>Genomic Encyclopedia of Type Strains, Phase IV (KMG-IV): sequencing the most valuable type-strain genomes for metagenomic binning, comparative biology and taxonomic classification.</title>
        <authorList>
            <person name="Goeker M."/>
        </authorList>
    </citation>
    <scope>NUCLEOTIDE SEQUENCE [LARGE SCALE GENOMIC DNA]</scope>
    <source>
        <strain evidence="11 12">DSM 15349</strain>
    </source>
</reference>
<dbReference type="PANTHER" id="PTHR43297">
    <property type="entry name" value="OLIGOPEPTIDE TRANSPORT ATP-BINDING PROTEIN APPD"/>
    <property type="match status" value="1"/>
</dbReference>
<protein>
    <submittedName>
        <fullName evidence="11">ABC-type dipeptide/oligopeptide/nickel transport system ATPase component</fullName>
    </submittedName>
</protein>
<evidence type="ECO:0000256" key="7">
    <source>
        <dbReference type="ARBA" id="ARBA00022840"/>
    </source>
</evidence>
<dbReference type="InterPro" id="IPR027417">
    <property type="entry name" value="P-loop_NTPase"/>
</dbReference>
<keyword evidence="4" id="KW-1003">Cell membrane</keyword>
<accession>A0ABV2JKZ4</accession>
<evidence type="ECO:0000313" key="11">
    <source>
        <dbReference type="EMBL" id="MET3644604.1"/>
    </source>
</evidence>
<comment type="similarity">
    <text evidence="2">Belongs to the ABC transporter superfamily.</text>
</comment>
<keyword evidence="9" id="KW-0472">Membrane</keyword>
<dbReference type="Proteomes" id="UP001549055">
    <property type="component" value="Unassembled WGS sequence"/>
</dbReference>
<evidence type="ECO:0000256" key="5">
    <source>
        <dbReference type="ARBA" id="ARBA00022519"/>
    </source>
</evidence>
<dbReference type="InterPro" id="IPR050388">
    <property type="entry name" value="ABC_Ni/Peptide_Import"/>
</dbReference>
<dbReference type="InterPro" id="IPR017871">
    <property type="entry name" value="ABC_transporter-like_CS"/>
</dbReference>
<sequence>MTTSLAIKNLRIDKTGKKSHQTLVKGVDVTVPSGQILGIVGESGSGKSLTMKSVLGIVPKGLKVDYDAIEVEGQSIDRQSSLPVAMIFQDPMTSLNPLRKIGSHLEEVVRRFQPNLSKEEGQVKILEILGRVGIQNPELRLMQYPFEFSGGMRQRILIAMALLANPKVLIADEPTTALDVTIQAQILALLKELQETLGLTVVIVSHDFSVIAGLCDQVKVMRQGEFVEEGTVDDIFQNPLHPYTQELLRAARLEASASKTDVQVAGLTELVAVSPSHRVRKEMSHV</sequence>
<evidence type="ECO:0000256" key="8">
    <source>
        <dbReference type="ARBA" id="ARBA00022967"/>
    </source>
</evidence>
<evidence type="ECO:0000256" key="6">
    <source>
        <dbReference type="ARBA" id="ARBA00022741"/>
    </source>
</evidence>
<proteinExistence type="inferred from homology"/>
<dbReference type="Pfam" id="PF00005">
    <property type="entry name" value="ABC_tran"/>
    <property type="match status" value="1"/>
</dbReference>
<keyword evidence="6" id="KW-0547">Nucleotide-binding</keyword>
<keyword evidence="3" id="KW-0813">Transport</keyword>
<organism evidence="11 12">
    <name type="scientific">Streptococcus gallinaceus</name>
    <dbReference type="NCBI Taxonomy" id="165758"/>
    <lineage>
        <taxon>Bacteria</taxon>
        <taxon>Bacillati</taxon>
        <taxon>Bacillota</taxon>
        <taxon>Bacilli</taxon>
        <taxon>Lactobacillales</taxon>
        <taxon>Streptococcaceae</taxon>
        <taxon>Streptococcus</taxon>
    </lineage>
</organism>
<evidence type="ECO:0000256" key="9">
    <source>
        <dbReference type="ARBA" id="ARBA00023136"/>
    </source>
</evidence>
<dbReference type="InterPro" id="IPR003439">
    <property type="entry name" value="ABC_transporter-like_ATP-bd"/>
</dbReference>
<dbReference type="PROSITE" id="PS00211">
    <property type="entry name" value="ABC_TRANSPORTER_1"/>
    <property type="match status" value="1"/>
</dbReference>
<dbReference type="InterPro" id="IPR003593">
    <property type="entry name" value="AAA+_ATPase"/>
</dbReference>
<dbReference type="CDD" id="cd03257">
    <property type="entry name" value="ABC_NikE_OppD_transporters"/>
    <property type="match status" value="1"/>
</dbReference>
<dbReference type="SUPFAM" id="SSF52540">
    <property type="entry name" value="P-loop containing nucleoside triphosphate hydrolases"/>
    <property type="match status" value="1"/>
</dbReference>
<dbReference type="InterPro" id="IPR013563">
    <property type="entry name" value="Oligopep_ABC_C"/>
</dbReference>
<gene>
    <name evidence="11" type="ORF">ABID27_001231</name>
</gene>
<dbReference type="EMBL" id="JBEPMK010000004">
    <property type="protein sequence ID" value="MET3644604.1"/>
    <property type="molecule type" value="Genomic_DNA"/>
</dbReference>
<keyword evidence="7" id="KW-0067">ATP-binding</keyword>
<keyword evidence="12" id="KW-1185">Reference proteome</keyword>
<dbReference type="PROSITE" id="PS50893">
    <property type="entry name" value="ABC_TRANSPORTER_2"/>
    <property type="match status" value="1"/>
</dbReference>
<dbReference type="PANTHER" id="PTHR43297:SF14">
    <property type="entry name" value="ATPASE AAA-TYPE CORE DOMAIN-CONTAINING PROTEIN"/>
    <property type="match status" value="1"/>
</dbReference>
<evidence type="ECO:0000259" key="10">
    <source>
        <dbReference type="PROSITE" id="PS50893"/>
    </source>
</evidence>
<comment type="caution">
    <text evidence="11">The sequence shown here is derived from an EMBL/GenBank/DDBJ whole genome shotgun (WGS) entry which is preliminary data.</text>
</comment>
<evidence type="ECO:0000256" key="4">
    <source>
        <dbReference type="ARBA" id="ARBA00022475"/>
    </source>
</evidence>
<keyword evidence="5" id="KW-0997">Cell inner membrane</keyword>
<evidence type="ECO:0000256" key="1">
    <source>
        <dbReference type="ARBA" id="ARBA00004202"/>
    </source>
</evidence>
<evidence type="ECO:0000313" key="12">
    <source>
        <dbReference type="Proteomes" id="UP001549055"/>
    </source>
</evidence>
<keyword evidence="8" id="KW-1278">Translocase</keyword>
<evidence type="ECO:0000256" key="3">
    <source>
        <dbReference type="ARBA" id="ARBA00022448"/>
    </source>
</evidence>
<dbReference type="Gene3D" id="3.40.50.300">
    <property type="entry name" value="P-loop containing nucleotide triphosphate hydrolases"/>
    <property type="match status" value="1"/>
</dbReference>
<comment type="subcellular location">
    <subcellularLocation>
        <location evidence="1">Cell membrane</location>
        <topology evidence="1">Peripheral membrane protein</topology>
    </subcellularLocation>
</comment>
<dbReference type="Pfam" id="PF08352">
    <property type="entry name" value="oligo_HPY"/>
    <property type="match status" value="1"/>
</dbReference>
<feature type="domain" description="ABC transporter" evidence="10">
    <location>
        <begin position="7"/>
        <end position="248"/>
    </location>
</feature>
<name>A0ABV2JKZ4_9STRE</name>